<dbReference type="InterPro" id="IPR027417">
    <property type="entry name" value="P-loop_NTPase"/>
</dbReference>
<proteinExistence type="predicted"/>
<name>A0A6T2EY34_9EUGL</name>
<dbReference type="InterPro" id="IPR017896">
    <property type="entry name" value="4Fe4S_Fe-S-bd"/>
</dbReference>
<dbReference type="GO" id="GO:0006412">
    <property type="term" value="P:translation"/>
    <property type="evidence" value="ECO:0007669"/>
    <property type="project" value="UniProtKB-ARBA"/>
</dbReference>
<dbReference type="PROSITE" id="PS00211">
    <property type="entry name" value="ABC_TRANSPORTER_1"/>
    <property type="match status" value="1"/>
</dbReference>
<dbReference type="Pfam" id="PF00037">
    <property type="entry name" value="Fer4"/>
    <property type="match status" value="1"/>
</dbReference>
<accession>A0A6T2EY34</accession>
<evidence type="ECO:0008006" key="8">
    <source>
        <dbReference type="Google" id="ProtNLM"/>
    </source>
</evidence>
<gene>
    <name evidence="6" type="ORF">EGYM00163_LOCUS38520</name>
    <name evidence="7" type="ORF">EGYM00163_LOCUS38521</name>
</gene>
<dbReference type="NCBIfam" id="NF009945">
    <property type="entry name" value="PRK13409.1"/>
    <property type="match status" value="1"/>
</dbReference>
<sequence length="655" mass="73333">MASRKKTSDNKDEDKLTRIAIVSMDKCKPKRCRQECKKWCPVVRGGGLCIEADPTSKTASISEELCIGCGICVKKCPFDAIQIINLPRNLEKYTTHRYGPNSFKLHRLPMPRPGQCLGLVGSNGTGKSTALKILASKLKPNLGQYSNPPDWEEILKYFRGSELQGYFQRILEDRLKALIKPQYVDIIPKTVKGIVKDLLKQKDERDVMAHYVDDLQLQSILDRDVAALSGGELQRFTIAISCVQKADVYMYDEPSSYLDVKQRLKAAKTIRNMIKSDNYIICVEHDLSVLDYLSDFICCLYGVPGGYGVVTMPFGVREGINIFLDGFVPTENLRFRDESLNFKITDAELEEIQNRAYQYKYPGMVKTMGGQFKLTVEPGEFTDSEIVVLLGENGTGKTTFIRLLAGIIKPDDEKISIPELMISVKPQTISPKFQGTVKALLQTKIRDAILHPQFSTDVLKPLHLEEIMDQEIQNISGGELQRVAIVLALGKPADVYLLDEPSAFLDSEQRLAASKVIKRFILHAKKTAFVVEHDFIMATYLADRVIVYEGEPSVSAKANSPQSLLNGMNKFLSQLEITFRRDPENFRPRINKGDSVKDKEQKMNGNYFYMDQGDAKPDAKKKAEAAAAAAAAAAASGGGDEKKKEKKEKKKKNEE</sequence>
<dbReference type="InterPro" id="IPR003593">
    <property type="entry name" value="AAA+_ATPase"/>
</dbReference>
<protein>
    <recommendedName>
        <fullName evidence="8">ABC transporter domain-containing protein</fullName>
    </recommendedName>
</protein>
<feature type="domain" description="ABC transporter" evidence="4">
    <location>
        <begin position="81"/>
        <end position="326"/>
    </location>
</feature>
<dbReference type="PROSITE" id="PS51379">
    <property type="entry name" value="4FE4S_FER_2"/>
    <property type="match status" value="1"/>
</dbReference>
<dbReference type="InterPro" id="IPR017900">
    <property type="entry name" value="4Fe4S_Fe_S_CS"/>
</dbReference>
<dbReference type="PRINTS" id="PR01868">
    <property type="entry name" value="ABCEFAMILY"/>
</dbReference>
<feature type="domain" description="ABC transporter" evidence="4">
    <location>
        <begin position="359"/>
        <end position="575"/>
    </location>
</feature>
<evidence type="ECO:0000256" key="1">
    <source>
        <dbReference type="ARBA" id="ARBA00022741"/>
    </source>
</evidence>
<evidence type="ECO:0000259" key="4">
    <source>
        <dbReference type="PROSITE" id="PS50893"/>
    </source>
</evidence>
<dbReference type="SUPFAM" id="SSF52540">
    <property type="entry name" value="P-loop containing nucleoside triphosphate hydrolases"/>
    <property type="match status" value="2"/>
</dbReference>
<dbReference type="InterPro" id="IPR013283">
    <property type="entry name" value="RLI1"/>
</dbReference>
<dbReference type="PROSITE" id="PS00198">
    <property type="entry name" value="4FE4S_FER_1"/>
    <property type="match status" value="1"/>
</dbReference>
<feature type="domain" description="4Fe-4S ferredoxin-type" evidence="5">
    <location>
        <begin position="57"/>
        <end position="86"/>
    </location>
</feature>
<dbReference type="EMBL" id="HBJA01111684">
    <property type="protein sequence ID" value="CAE0827260.1"/>
    <property type="molecule type" value="Transcribed_RNA"/>
</dbReference>
<dbReference type="InterPro" id="IPR017871">
    <property type="entry name" value="ABC_transporter-like_CS"/>
</dbReference>
<dbReference type="PANTHER" id="PTHR19248">
    <property type="entry name" value="ATP-BINDING TRANSPORT PROTEIN-RELATED"/>
    <property type="match status" value="1"/>
</dbReference>
<dbReference type="GO" id="GO:0005524">
    <property type="term" value="F:ATP binding"/>
    <property type="evidence" value="ECO:0007669"/>
    <property type="project" value="UniProtKB-KW"/>
</dbReference>
<evidence type="ECO:0000313" key="7">
    <source>
        <dbReference type="EMBL" id="CAE0827260.1"/>
    </source>
</evidence>
<dbReference type="EMBL" id="HBJA01111683">
    <property type="protein sequence ID" value="CAE0827259.1"/>
    <property type="molecule type" value="Transcribed_RNA"/>
</dbReference>
<dbReference type="CDD" id="cd03236">
    <property type="entry name" value="ABC_RNaseL_inhibitor_domain1"/>
    <property type="match status" value="1"/>
</dbReference>
<dbReference type="SMART" id="SM00382">
    <property type="entry name" value="AAA"/>
    <property type="match status" value="2"/>
</dbReference>
<evidence type="ECO:0000259" key="5">
    <source>
        <dbReference type="PROSITE" id="PS51379"/>
    </source>
</evidence>
<dbReference type="Pfam" id="PF00005">
    <property type="entry name" value="ABC_tran"/>
    <property type="match status" value="2"/>
</dbReference>
<dbReference type="GO" id="GO:0005737">
    <property type="term" value="C:cytoplasm"/>
    <property type="evidence" value="ECO:0007669"/>
    <property type="project" value="UniProtKB-ARBA"/>
</dbReference>
<dbReference type="GO" id="GO:0016887">
    <property type="term" value="F:ATP hydrolysis activity"/>
    <property type="evidence" value="ECO:0007669"/>
    <property type="project" value="InterPro"/>
</dbReference>
<dbReference type="FunFam" id="3.40.50.300:FF:000144">
    <property type="entry name" value="ATP-binding cassette sub-family E member 1"/>
    <property type="match status" value="1"/>
</dbReference>
<dbReference type="Pfam" id="PF04068">
    <property type="entry name" value="Fer4_RLI"/>
    <property type="match status" value="1"/>
</dbReference>
<dbReference type="GO" id="GO:0060255">
    <property type="term" value="P:regulation of macromolecule metabolic process"/>
    <property type="evidence" value="ECO:0007669"/>
    <property type="project" value="UniProtKB-ARBA"/>
</dbReference>
<dbReference type="AlphaFoldDB" id="A0A6T2EY34"/>
<evidence type="ECO:0000256" key="2">
    <source>
        <dbReference type="ARBA" id="ARBA00022840"/>
    </source>
</evidence>
<dbReference type="FunFam" id="3.40.50.300:FF:000152">
    <property type="entry name" value="ATP-binding cassette, sub-family E, member 1"/>
    <property type="match status" value="1"/>
</dbReference>
<keyword evidence="1" id="KW-0547">Nucleotide-binding</keyword>
<dbReference type="SUPFAM" id="SSF54862">
    <property type="entry name" value="4Fe-4S ferredoxins"/>
    <property type="match status" value="1"/>
</dbReference>
<dbReference type="PROSITE" id="PS50893">
    <property type="entry name" value="ABC_TRANSPORTER_2"/>
    <property type="match status" value="2"/>
</dbReference>
<dbReference type="Gene3D" id="3.40.50.300">
    <property type="entry name" value="P-loop containing nucleotide triphosphate hydrolases"/>
    <property type="match status" value="2"/>
</dbReference>
<evidence type="ECO:0000313" key="6">
    <source>
        <dbReference type="EMBL" id="CAE0827259.1"/>
    </source>
</evidence>
<feature type="region of interest" description="Disordered" evidence="3">
    <location>
        <begin position="630"/>
        <end position="655"/>
    </location>
</feature>
<dbReference type="InterPro" id="IPR034348">
    <property type="entry name" value="RLI_dom_1"/>
</dbReference>
<dbReference type="InterPro" id="IPR007209">
    <property type="entry name" value="RNaseL-inhib-like_metal-bd_dom"/>
</dbReference>
<feature type="compositionally biased region" description="Basic residues" evidence="3">
    <location>
        <begin position="644"/>
        <end position="655"/>
    </location>
</feature>
<evidence type="ECO:0000256" key="3">
    <source>
        <dbReference type="SAM" id="MobiDB-lite"/>
    </source>
</evidence>
<organism evidence="6">
    <name type="scientific">Eutreptiella gymnastica</name>
    <dbReference type="NCBI Taxonomy" id="73025"/>
    <lineage>
        <taxon>Eukaryota</taxon>
        <taxon>Discoba</taxon>
        <taxon>Euglenozoa</taxon>
        <taxon>Euglenida</taxon>
        <taxon>Spirocuta</taxon>
        <taxon>Euglenophyceae</taxon>
        <taxon>Eutreptiales</taxon>
        <taxon>Eutreptiaceae</taxon>
        <taxon>Eutreptiella</taxon>
    </lineage>
</organism>
<keyword evidence="2" id="KW-0067">ATP-binding</keyword>
<reference evidence="6" key="1">
    <citation type="submission" date="2021-01" db="EMBL/GenBank/DDBJ databases">
        <authorList>
            <person name="Corre E."/>
            <person name="Pelletier E."/>
            <person name="Niang G."/>
            <person name="Scheremetjew M."/>
            <person name="Finn R."/>
            <person name="Kale V."/>
            <person name="Holt S."/>
            <person name="Cochrane G."/>
            <person name="Meng A."/>
            <person name="Brown T."/>
            <person name="Cohen L."/>
        </authorList>
    </citation>
    <scope>NUCLEOTIDE SEQUENCE</scope>
    <source>
        <strain evidence="6">CCMP1594</strain>
    </source>
</reference>
<dbReference type="InterPro" id="IPR003439">
    <property type="entry name" value="ABC_transporter-like_ATP-bd"/>
</dbReference>